<keyword evidence="5 6" id="KW-0472">Membrane</keyword>
<comment type="function">
    <text evidence="6">Catalyzes the transfer of a lysyl group from L-lysyl-tRNA(Lys) to membrane-bound phosphatidylglycerol (PG), which produces lysylphosphatidylglycerol (LPG), a major component of the bacterial membrane with a positive net charge. LPG synthesis contributes to bacterial virulence as it is involved in the resistance mechanism against cationic antimicrobial peptides (CAMP) produces by the host's immune system (defensins, cathelicidins) and by the competing microorganisms.</text>
</comment>
<dbReference type="InterPro" id="IPR022791">
    <property type="entry name" value="L-PG_synthase/AglD"/>
</dbReference>
<keyword evidence="3 6" id="KW-0812">Transmembrane</keyword>
<dbReference type="STRING" id="180332.GCA_000797495_05450"/>
<evidence type="ECO:0000256" key="1">
    <source>
        <dbReference type="ARBA" id="ARBA00004651"/>
    </source>
</evidence>
<organism evidence="7 8">
    <name type="scientific">Robinsoniella peoriensis</name>
    <dbReference type="NCBI Taxonomy" id="180332"/>
    <lineage>
        <taxon>Bacteria</taxon>
        <taxon>Bacillati</taxon>
        <taxon>Bacillota</taxon>
        <taxon>Clostridia</taxon>
        <taxon>Lachnospirales</taxon>
        <taxon>Lachnospiraceae</taxon>
        <taxon>Robinsoniella</taxon>
    </lineage>
</organism>
<proteinExistence type="inferred from homology"/>
<dbReference type="AlphaFoldDB" id="A0A4U8Q8P9"/>
<dbReference type="Proteomes" id="UP000306509">
    <property type="component" value="Unassembled WGS sequence"/>
</dbReference>
<keyword evidence="2" id="KW-1003">Cell membrane</keyword>
<keyword evidence="4 6" id="KW-1133">Transmembrane helix</keyword>
<evidence type="ECO:0000313" key="7">
    <source>
        <dbReference type="EMBL" id="TLD00543.1"/>
    </source>
</evidence>
<feature type="transmembrane region" description="Helical" evidence="6">
    <location>
        <begin position="321"/>
        <end position="344"/>
    </location>
</feature>
<dbReference type="PANTHER" id="PTHR37693">
    <property type="entry name" value="PHOSPHATIDYLGLYCEROL LYSYLTRANSFERASE"/>
    <property type="match status" value="1"/>
</dbReference>
<name>A0A4U8Q8P9_9FIRM</name>
<feature type="transmembrane region" description="Helical" evidence="6">
    <location>
        <begin position="159"/>
        <end position="182"/>
    </location>
</feature>
<protein>
    <recommendedName>
        <fullName evidence="6">Phosphatidylglycerol lysyltransferase</fullName>
        <ecNumber evidence="6">2.3.2.3</ecNumber>
    </recommendedName>
    <alternativeName>
        <fullName evidence="6">Lysylphosphatidylglycerol synthase</fullName>
    </alternativeName>
</protein>
<dbReference type="NCBIfam" id="TIGR00374">
    <property type="entry name" value="flippase-like domain"/>
    <property type="match status" value="1"/>
</dbReference>
<keyword evidence="6" id="KW-0046">Antibiotic resistance</keyword>
<evidence type="ECO:0000256" key="3">
    <source>
        <dbReference type="ARBA" id="ARBA00022692"/>
    </source>
</evidence>
<keyword evidence="8" id="KW-1185">Reference proteome</keyword>
<dbReference type="GO" id="GO:0046677">
    <property type="term" value="P:response to antibiotic"/>
    <property type="evidence" value="ECO:0007669"/>
    <property type="project" value="UniProtKB-KW"/>
</dbReference>
<gene>
    <name evidence="6" type="primary">mprF</name>
    <name evidence="7" type="ORF">DSM106044_02581</name>
</gene>
<feature type="transmembrane region" description="Helical" evidence="6">
    <location>
        <begin position="83"/>
        <end position="100"/>
    </location>
</feature>
<evidence type="ECO:0000256" key="6">
    <source>
        <dbReference type="RuleBase" id="RU363042"/>
    </source>
</evidence>
<feature type="transmembrane region" description="Helical" evidence="6">
    <location>
        <begin position="233"/>
        <end position="256"/>
    </location>
</feature>
<evidence type="ECO:0000256" key="2">
    <source>
        <dbReference type="ARBA" id="ARBA00022475"/>
    </source>
</evidence>
<dbReference type="GO" id="GO:0005886">
    <property type="term" value="C:plasma membrane"/>
    <property type="evidence" value="ECO:0007669"/>
    <property type="project" value="UniProtKB-SubCell"/>
</dbReference>
<accession>A0A4U8Q8P9</accession>
<reference evidence="7 8" key="1">
    <citation type="journal article" date="2019" name="Anaerobe">
        <title>Detection of Robinsoniella peoriensis in multiple bone samples of a trauma patient.</title>
        <authorList>
            <person name="Schrottner P."/>
            <person name="Hartwich K."/>
            <person name="Bunk B."/>
            <person name="Schober I."/>
            <person name="Helbig S."/>
            <person name="Rudolph W.W."/>
            <person name="Gunzer F."/>
        </authorList>
    </citation>
    <scope>NUCLEOTIDE SEQUENCE [LARGE SCALE GENOMIC DNA]</scope>
    <source>
        <strain evidence="7 8">DSM 106044</strain>
    </source>
</reference>
<comment type="subcellular location">
    <subcellularLocation>
        <location evidence="1 6">Cell membrane</location>
        <topology evidence="1 6">Multi-pass membrane protein</topology>
    </subcellularLocation>
</comment>
<evidence type="ECO:0000313" key="8">
    <source>
        <dbReference type="Proteomes" id="UP000306509"/>
    </source>
</evidence>
<keyword evidence="6" id="KW-0443">Lipid metabolism</keyword>
<evidence type="ECO:0000256" key="5">
    <source>
        <dbReference type="ARBA" id="ARBA00023136"/>
    </source>
</evidence>
<dbReference type="EMBL" id="QGQD01000053">
    <property type="protein sequence ID" value="TLD00543.1"/>
    <property type="molecule type" value="Genomic_DNA"/>
</dbReference>
<dbReference type="PANTHER" id="PTHR37693:SF1">
    <property type="entry name" value="INTEGRAL MEMBRANE PROTEIN"/>
    <property type="match status" value="1"/>
</dbReference>
<comment type="similarity">
    <text evidence="6">Belongs to the LPG synthase family.</text>
</comment>
<dbReference type="GO" id="GO:0050071">
    <property type="term" value="F:phosphatidylglycerol lysyltransferase activity"/>
    <property type="evidence" value="ECO:0007669"/>
    <property type="project" value="UniProtKB-EC"/>
</dbReference>
<dbReference type="EC" id="2.3.2.3" evidence="6"/>
<feature type="transmembrane region" description="Helical" evidence="6">
    <location>
        <begin position="120"/>
        <end position="147"/>
    </location>
</feature>
<sequence>MEFLKKNKKNILQILFLFALLGFTFYELFKGQELGAIWETIKMAKKGYIWFGIALVIVFVCSESVIIHYMMNSLNKKIPLRNCVKYSFIGFFFSCITPSASGGQPAQIYYMSKDKVEIPVASLVLMIVTVTYKFVLVLVGLVLIIGFRPLVDNYMKDTVFFLYLGLILNVGCVALMFILIFLPNFTKKLMHLGLHILEKVRILKHKPERTERLSSAMDKYRDSAYYFRDHKLVVFNVILISIFQRFCLFFSTYFVYRAFGLHEFSAFEIVTLQATISISVDMLPLPGGIGASEALFMSIFKPIFGPALILSGMLLSRGISYYALLIISALVTIYAHFSITRAAVKREAAKREKDNIPCG</sequence>
<dbReference type="RefSeq" id="WP_138002576.1">
    <property type="nucleotide sequence ID" value="NZ_QGQD01000053.1"/>
</dbReference>
<comment type="caution">
    <text evidence="7">The sequence shown here is derived from an EMBL/GenBank/DDBJ whole genome shotgun (WGS) entry which is preliminary data.</text>
</comment>
<comment type="catalytic activity">
    <reaction evidence="6">
        <text>L-lysyl-tRNA(Lys) + a 1,2-diacyl-sn-glycero-3-phospho-(1'-sn-glycerol) = a 1,2-diacyl-sn-glycero-3-phospho-1'-(3'-O-L-lysyl)-sn-glycerol + tRNA(Lys)</text>
        <dbReference type="Rhea" id="RHEA:10668"/>
        <dbReference type="Rhea" id="RHEA-COMP:9696"/>
        <dbReference type="Rhea" id="RHEA-COMP:9697"/>
        <dbReference type="ChEBI" id="CHEBI:64716"/>
        <dbReference type="ChEBI" id="CHEBI:75792"/>
        <dbReference type="ChEBI" id="CHEBI:78442"/>
        <dbReference type="ChEBI" id="CHEBI:78529"/>
        <dbReference type="EC" id="2.3.2.3"/>
    </reaction>
</comment>
<dbReference type="Pfam" id="PF03706">
    <property type="entry name" value="LPG_synthase_TM"/>
    <property type="match status" value="1"/>
</dbReference>
<feature type="transmembrane region" description="Helical" evidence="6">
    <location>
        <begin position="12"/>
        <end position="29"/>
    </location>
</feature>
<feature type="transmembrane region" description="Helical" evidence="6">
    <location>
        <begin position="49"/>
        <end position="71"/>
    </location>
</feature>
<evidence type="ECO:0000256" key="4">
    <source>
        <dbReference type="ARBA" id="ARBA00022989"/>
    </source>
</evidence>
<keyword evidence="6" id="KW-0808">Transferase</keyword>
<dbReference type="GO" id="GO:0006629">
    <property type="term" value="P:lipid metabolic process"/>
    <property type="evidence" value="ECO:0007669"/>
    <property type="project" value="UniProtKB-KW"/>
</dbReference>